<evidence type="ECO:0000313" key="3">
    <source>
        <dbReference type="Proteomes" id="UP000053105"/>
    </source>
</evidence>
<sequence>MSKLSFYNIKIVRTNSFTIDLNATQICGLCRRQVKFFITENFSGGNPENQFDATNELAKNKTHGELSNSPRANGKDTRTSAVKGQTQTHVPPPKMQERMNTGCRIFEEENSALFKFCFCHSGILVTIVDEKTNDFRNLYGLYDQLASLIAQITVLKLQFCLPEETKAAHHIVTSS</sequence>
<keyword evidence="3" id="KW-1185">Reference proteome</keyword>
<evidence type="ECO:0000313" key="2">
    <source>
        <dbReference type="EMBL" id="KOX68606.1"/>
    </source>
</evidence>
<gene>
    <name evidence="2" type="ORF">WN51_04092</name>
</gene>
<feature type="region of interest" description="Disordered" evidence="1">
    <location>
        <begin position="62"/>
        <end position="96"/>
    </location>
</feature>
<dbReference type="Proteomes" id="UP000053105">
    <property type="component" value="Unassembled WGS sequence"/>
</dbReference>
<name>A0A0M8ZRQ3_9HYME</name>
<organism evidence="2 3">
    <name type="scientific">Melipona quadrifasciata</name>
    <dbReference type="NCBI Taxonomy" id="166423"/>
    <lineage>
        <taxon>Eukaryota</taxon>
        <taxon>Metazoa</taxon>
        <taxon>Ecdysozoa</taxon>
        <taxon>Arthropoda</taxon>
        <taxon>Hexapoda</taxon>
        <taxon>Insecta</taxon>
        <taxon>Pterygota</taxon>
        <taxon>Neoptera</taxon>
        <taxon>Endopterygota</taxon>
        <taxon>Hymenoptera</taxon>
        <taxon>Apocrita</taxon>
        <taxon>Aculeata</taxon>
        <taxon>Apoidea</taxon>
        <taxon>Anthophila</taxon>
        <taxon>Apidae</taxon>
        <taxon>Melipona</taxon>
    </lineage>
</organism>
<reference evidence="2 3" key="1">
    <citation type="submission" date="2015-07" db="EMBL/GenBank/DDBJ databases">
        <title>The genome of Melipona quadrifasciata.</title>
        <authorList>
            <person name="Pan H."/>
            <person name="Kapheim K."/>
        </authorList>
    </citation>
    <scope>NUCLEOTIDE SEQUENCE [LARGE SCALE GENOMIC DNA]</scope>
    <source>
        <strain evidence="2">0111107301</strain>
        <tissue evidence="2">Whole body</tissue>
    </source>
</reference>
<proteinExistence type="predicted"/>
<protein>
    <submittedName>
        <fullName evidence="2">Uncharacterized protein</fullName>
    </submittedName>
</protein>
<dbReference type="AlphaFoldDB" id="A0A0M8ZRQ3"/>
<accession>A0A0M8ZRQ3</accession>
<feature type="compositionally biased region" description="Polar residues" evidence="1">
    <location>
        <begin position="79"/>
        <end position="89"/>
    </location>
</feature>
<dbReference type="EMBL" id="KQ435922">
    <property type="protein sequence ID" value="KOX68606.1"/>
    <property type="molecule type" value="Genomic_DNA"/>
</dbReference>
<evidence type="ECO:0000256" key="1">
    <source>
        <dbReference type="SAM" id="MobiDB-lite"/>
    </source>
</evidence>